<dbReference type="InterPro" id="IPR030395">
    <property type="entry name" value="GP_PDE_dom"/>
</dbReference>
<dbReference type="EC" id="3.1.4.46" evidence="3"/>
<reference evidence="3 4" key="1">
    <citation type="submission" date="2016-08" db="EMBL/GenBank/DDBJ databases">
        <authorList>
            <person name="Seilhamer J.J."/>
        </authorList>
    </citation>
    <scope>NUCLEOTIDE SEQUENCE [LARGE SCALE GENOMIC DNA]</scope>
    <source>
        <strain evidence="3">ING2-E5A</strain>
    </source>
</reference>
<keyword evidence="3" id="KW-0378">Hydrolase</keyword>
<dbReference type="EMBL" id="LT608328">
    <property type="protein sequence ID" value="SCM55419.1"/>
    <property type="molecule type" value="Genomic_DNA"/>
</dbReference>
<keyword evidence="4" id="KW-1185">Reference proteome</keyword>
<dbReference type="RefSeq" id="WP_071135907.1">
    <property type="nucleotide sequence ID" value="NZ_LT608328.1"/>
</dbReference>
<proteinExistence type="predicted"/>
<feature type="domain" description="GP-PDE" evidence="2">
    <location>
        <begin position="21"/>
        <end position="254"/>
    </location>
</feature>
<dbReference type="PANTHER" id="PTHR46211:SF1">
    <property type="entry name" value="GLYCEROPHOSPHODIESTER PHOSPHODIESTERASE, CYTOPLASMIC"/>
    <property type="match status" value="1"/>
</dbReference>
<dbReference type="AlphaFoldDB" id="A0A1G4G421"/>
<dbReference type="KEGG" id="pmuc:ING2E5A_0346"/>
<evidence type="ECO:0000313" key="4">
    <source>
        <dbReference type="Proteomes" id="UP000178485"/>
    </source>
</evidence>
<accession>A0A1G4G421</accession>
<evidence type="ECO:0000259" key="2">
    <source>
        <dbReference type="PROSITE" id="PS51704"/>
    </source>
</evidence>
<dbReference type="STRING" id="1642646.ING2E5A_0346"/>
<feature type="signal peptide" evidence="1">
    <location>
        <begin position="1"/>
        <end position="19"/>
    </location>
</feature>
<organism evidence="3 4">
    <name type="scientific">Petrimonas mucosa</name>
    <dbReference type="NCBI Taxonomy" id="1642646"/>
    <lineage>
        <taxon>Bacteria</taxon>
        <taxon>Pseudomonadati</taxon>
        <taxon>Bacteroidota</taxon>
        <taxon>Bacteroidia</taxon>
        <taxon>Bacteroidales</taxon>
        <taxon>Dysgonomonadaceae</taxon>
        <taxon>Petrimonas</taxon>
    </lineage>
</organism>
<evidence type="ECO:0000256" key="1">
    <source>
        <dbReference type="SAM" id="SignalP"/>
    </source>
</evidence>
<sequence>MKNFLVALLVISLSHSVKAQVEYSSHRGSSLHAPENTKASVKLAWDQGADAVEIDVRLSKDNRLMVIHDSNTKRTSGKEYIVEETISDTLRLLDVGSFKGEQYRNEHIPFFEEIVEMVPPSKTLYIELKCGVEGLPFLKRVIEKSSTEGQLAIICFDFDVIVAAKKMFPNHSCHYLIGKEDNLKENIKRAAESNIDAIDMKYSLINREIVDFVHSLAMGIYAWTVDNPDDAKKLLDLKVDGIETNCVPCLKEALKKL</sequence>
<dbReference type="InterPro" id="IPR017946">
    <property type="entry name" value="PLC-like_Pdiesterase_TIM-brl"/>
</dbReference>
<protein>
    <submittedName>
        <fullName evidence="3">Putative glycerophosphoryl diester phosphodiesterase YhdW</fullName>
        <ecNumber evidence="3">3.1.4.46</ecNumber>
    </submittedName>
</protein>
<evidence type="ECO:0000313" key="3">
    <source>
        <dbReference type="EMBL" id="SCM55419.1"/>
    </source>
</evidence>
<dbReference type="PROSITE" id="PS51704">
    <property type="entry name" value="GP_PDE"/>
    <property type="match status" value="1"/>
</dbReference>
<dbReference type="SUPFAM" id="SSF51695">
    <property type="entry name" value="PLC-like phosphodiesterases"/>
    <property type="match status" value="1"/>
</dbReference>
<dbReference type="GO" id="GO:0006629">
    <property type="term" value="P:lipid metabolic process"/>
    <property type="evidence" value="ECO:0007669"/>
    <property type="project" value="InterPro"/>
</dbReference>
<feature type="chain" id="PRO_5009603755" evidence="1">
    <location>
        <begin position="20"/>
        <end position="257"/>
    </location>
</feature>
<dbReference type="PANTHER" id="PTHR46211">
    <property type="entry name" value="GLYCEROPHOSPHORYL DIESTER PHOSPHODIESTERASE"/>
    <property type="match status" value="1"/>
</dbReference>
<gene>
    <name evidence="3" type="primary">yhdW</name>
    <name evidence="3" type="ORF">ING2E5A_0346</name>
</gene>
<dbReference type="GO" id="GO:0008889">
    <property type="term" value="F:glycerophosphodiester phosphodiesterase activity"/>
    <property type="evidence" value="ECO:0007669"/>
    <property type="project" value="UniProtKB-EC"/>
</dbReference>
<dbReference type="Pfam" id="PF03009">
    <property type="entry name" value="GDPD"/>
    <property type="match status" value="1"/>
</dbReference>
<keyword evidence="1" id="KW-0732">Signal</keyword>
<name>A0A1G4G421_9BACT</name>
<dbReference type="Proteomes" id="UP000178485">
    <property type="component" value="Chromosome i"/>
</dbReference>
<dbReference type="Gene3D" id="3.20.20.190">
    <property type="entry name" value="Phosphatidylinositol (PI) phosphodiesterase"/>
    <property type="match status" value="1"/>
</dbReference>